<name>A0AAN8YNJ0_SOLBU</name>
<accession>A0AAN8YNJ0</accession>
<sequence>MEIETVFLSCFAIEKKQDDIFTLIEAALQVGASKYPAQFEKRNNRIIKFLIDPVVALDNCILDDKVEEVSVGDEED</sequence>
<dbReference type="EMBL" id="JBANQN010000001">
    <property type="protein sequence ID" value="KAK6804118.1"/>
    <property type="molecule type" value="Genomic_DNA"/>
</dbReference>
<protein>
    <submittedName>
        <fullName evidence="1">Uncharacterized protein</fullName>
    </submittedName>
</protein>
<evidence type="ECO:0000313" key="1">
    <source>
        <dbReference type="EMBL" id="KAK6804118.1"/>
    </source>
</evidence>
<dbReference type="Proteomes" id="UP001371456">
    <property type="component" value="Unassembled WGS sequence"/>
</dbReference>
<dbReference type="PANTHER" id="PTHR48186:SF1">
    <property type="entry name" value="TPX2 C-TERMINAL DOMAIN-CONTAINING PROTEIN"/>
    <property type="match status" value="1"/>
</dbReference>
<gene>
    <name evidence="1" type="ORF">RDI58_001902</name>
</gene>
<dbReference type="PANTHER" id="PTHR48186">
    <property type="entry name" value="NB-ARC DOMAIN-CONTAINING PROTEIN"/>
    <property type="match status" value="1"/>
</dbReference>
<comment type="caution">
    <text evidence="1">The sequence shown here is derived from an EMBL/GenBank/DDBJ whole genome shotgun (WGS) entry which is preliminary data.</text>
</comment>
<reference evidence="1 2" key="1">
    <citation type="submission" date="2024-02" db="EMBL/GenBank/DDBJ databases">
        <title>de novo genome assembly of Solanum bulbocastanum strain 11H21.</title>
        <authorList>
            <person name="Hosaka A.J."/>
        </authorList>
    </citation>
    <scope>NUCLEOTIDE SEQUENCE [LARGE SCALE GENOMIC DNA]</scope>
    <source>
        <tissue evidence="1">Young leaves</tissue>
    </source>
</reference>
<dbReference type="AlphaFoldDB" id="A0AAN8YNJ0"/>
<keyword evidence="2" id="KW-1185">Reference proteome</keyword>
<organism evidence="1 2">
    <name type="scientific">Solanum bulbocastanum</name>
    <name type="common">Wild potato</name>
    <dbReference type="NCBI Taxonomy" id="147425"/>
    <lineage>
        <taxon>Eukaryota</taxon>
        <taxon>Viridiplantae</taxon>
        <taxon>Streptophyta</taxon>
        <taxon>Embryophyta</taxon>
        <taxon>Tracheophyta</taxon>
        <taxon>Spermatophyta</taxon>
        <taxon>Magnoliopsida</taxon>
        <taxon>eudicotyledons</taxon>
        <taxon>Gunneridae</taxon>
        <taxon>Pentapetalae</taxon>
        <taxon>asterids</taxon>
        <taxon>lamiids</taxon>
        <taxon>Solanales</taxon>
        <taxon>Solanaceae</taxon>
        <taxon>Solanoideae</taxon>
        <taxon>Solaneae</taxon>
        <taxon>Solanum</taxon>
    </lineage>
</organism>
<evidence type="ECO:0000313" key="2">
    <source>
        <dbReference type="Proteomes" id="UP001371456"/>
    </source>
</evidence>
<proteinExistence type="predicted"/>